<protein>
    <submittedName>
        <fullName evidence="2">Uncharacterized protein</fullName>
    </submittedName>
</protein>
<evidence type="ECO:0000256" key="1">
    <source>
        <dbReference type="SAM" id="MobiDB-lite"/>
    </source>
</evidence>
<evidence type="ECO:0000313" key="3">
    <source>
        <dbReference type="Proteomes" id="UP000241690"/>
    </source>
</evidence>
<dbReference type="AlphaFoldDB" id="A0A2T4AFK5"/>
<name>A0A2T4AFK5_TRIHA</name>
<proteinExistence type="predicted"/>
<dbReference type="STRING" id="983964.A0A2T4AFK5"/>
<dbReference type="RefSeq" id="XP_024775480.1">
    <property type="nucleotide sequence ID" value="XM_024917226.1"/>
</dbReference>
<keyword evidence="3" id="KW-1185">Reference proteome</keyword>
<dbReference type="EMBL" id="KZ679679">
    <property type="protein sequence ID" value="PTB55803.1"/>
    <property type="molecule type" value="Genomic_DNA"/>
</dbReference>
<sequence length="293" mass="32938">MSLKSTRGVLRPADRAALVTDSMPTIQFTNLEDLIRAIDAAPGDALRVTNVSPTVYKALDEGYETNKIHLSMYTEDSQCLIITIPTLEHEAVYGILSIGLVSAVTLMGLANNWKYRGTTTIYSRRSSGGGGGGQQPDASASPRADGRIYRFPTIIFEGGYSQTLPEMRVKARRYFEMSEHEVKIVILSKLIPTERRIIIERWEERQRGERRPGPATRWGSEIVPGCQQVITINENGANPPVYQVDSDDLVLSFRLLFQRDPRQGEGDVVFSVAWLREYAVQVWEDWDQDDEAI</sequence>
<evidence type="ECO:0000313" key="2">
    <source>
        <dbReference type="EMBL" id="PTB55803.1"/>
    </source>
</evidence>
<accession>A0A2T4AFK5</accession>
<reference evidence="2 3" key="1">
    <citation type="submission" date="2016-07" db="EMBL/GenBank/DDBJ databases">
        <title>Multiple horizontal gene transfer events from other fungi enriched the ability of initially mycotrophic Trichoderma (Ascomycota) to feed on dead plant biomass.</title>
        <authorList>
            <consortium name="DOE Joint Genome Institute"/>
            <person name="Aerts A."/>
            <person name="Atanasova L."/>
            <person name="Chenthamara K."/>
            <person name="Zhang J."/>
            <person name="Grujic M."/>
            <person name="Henrissat B."/>
            <person name="Kuo A."/>
            <person name="Salamov A."/>
            <person name="Lipzen A."/>
            <person name="Labutti K."/>
            <person name="Barry K."/>
            <person name="Miao Y."/>
            <person name="Rahimi M.J."/>
            <person name="Shen Q."/>
            <person name="Grigoriev I.V."/>
            <person name="Kubicek C.P."/>
            <person name="Druzhinina I.S."/>
        </authorList>
    </citation>
    <scope>NUCLEOTIDE SEQUENCE [LARGE SCALE GENOMIC DNA]</scope>
    <source>
        <strain evidence="2 3">CBS 226.95</strain>
    </source>
</reference>
<feature type="region of interest" description="Disordered" evidence="1">
    <location>
        <begin position="124"/>
        <end position="144"/>
    </location>
</feature>
<dbReference type="GeneID" id="36625795"/>
<dbReference type="Proteomes" id="UP000241690">
    <property type="component" value="Unassembled WGS sequence"/>
</dbReference>
<gene>
    <name evidence="2" type="ORF">M431DRAFT_494240</name>
</gene>
<organism evidence="2 3">
    <name type="scientific">Trichoderma harzianum CBS 226.95</name>
    <dbReference type="NCBI Taxonomy" id="983964"/>
    <lineage>
        <taxon>Eukaryota</taxon>
        <taxon>Fungi</taxon>
        <taxon>Dikarya</taxon>
        <taxon>Ascomycota</taxon>
        <taxon>Pezizomycotina</taxon>
        <taxon>Sordariomycetes</taxon>
        <taxon>Hypocreomycetidae</taxon>
        <taxon>Hypocreales</taxon>
        <taxon>Hypocreaceae</taxon>
        <taxon>Trichoderma</taxon>
    </lineage>
</organism>